<sequence length="329" mass="34853">MAAPIPVGSAPTAAMLANAGVPASAREVWMGAPNNGPMFILHRCNIVNVDAHTVCIVTGSTMTNARQAKPTRRGEWLARSTTYPPAGGAPVCWPTVFNAIHAPLAVGNVGETAGDVGLMAPAPLLRGATTPAGGPFHRNKVMVNVSDFAAGAVAALAPGSEEHLRYCIRSVLHCCMALPRVAPPGFAWQVAGPEIAFDLVGSGRLGYSAERAAENVLAAIQGWFNEDGVGPARRAQFQRIYLLCPLTARNTVDSQTTLIEAAWRRAWDRYVHPVRVSAPILNDAVARMEEESRQLQNEFPGLVRSPPGLRGQLIRGLLNAGSNGIQLPP</sequence>
<name>A0A8H7W4S3_9HELO</name>
<dbReference type="InterPro" id="IPR043472">
    <property type="entry name" value="Macro_dom-like"/>
</dbReference>
<proteinExistence type="predicted"/>
<dbReference type="EMBL" id="JAFJYH010000393">
    <property type="protein sequence ID" value="KAG4412273.1"/>
    <property type="molecule type" value="Genomic_DNA"/>
</dbReference>
<protein>
    <submittedName>
        <fullName evidence="1">Uncharacterized protein</fullName>
    </submittedName>
</protein>
<accession>A0A8H7W4S3</accession>
<gene>
    <name evidence="1" type="ORF">IFR04_014599</name>
</gene>
<dbReference type="Proteomes" id="UP000664132">
    <property type="component" value="Unassembled WGS sequence"/>
</dbReference>
<keyword evidence="2" id="KW-1185">Reference proteome</keyword>
<dbReference type="Gene3D" id="3.40.220.10">
    <property type="entry name" value="Leucine Aminopeptidase, subunit E, domain 1"/>
    <property type="match status" value="1"/>
</dbReference>
<evidence type="ECO:0000313" key="1">
    <source>
        <dbReference type="EMBL" id="KAG4412273.1"/>
    </source>
</evidence>
<dbReference type="OrthoDB" id="3542756at2759"/>
<comment type="caution">
    <text evidence="1">The sequence shown here is derived from an EMBL/GenBank/DDBJ whole genome shotgun (WGS) entry which is preliminary data.</text>
</comment>
<reference evidence="1" key="1">
    <citation type="submission" date="2021-02" db="EMBL/GenBank/DDBJ databases">
        <title>Genome sequence Cadophora malorum strain M34.</title>
        <authorList>
            <person name="Stefanovic E."/>
            <person name="Vu D."/>
            <person name="Scully C."/>
            <person name="Dijksterhuis J."/>
            <person name="Roader J."/>
            <person name="Houbraken J."/>
        </authorList>
    </citation>
    <scope>NUCLEOTIDE SEQUENCE</scope>
    <source>
        <strain evidence="1">M34</strain>
    </source>
</reference>
<evidence type="ECO:0000313" key="2">
    <source>
        <dbReference type="Proteomes" id="UP000664132"/>
    </source>
</evidence>
<organism evidence="1 2">
    <name type="scientific">Cadophora malorum</name>
    <dbReference type="NCBI Taxonomy" id="108018"/>
    <lineage>
        <taxon>Eukaryota</taxon>
        <taxon>Fungi</taxon>
        <taxon>Dikarya</taxon>
        <taxon>Ascomycota</taxon>
        <taxon>Pezizomycotina</taxon>
        <taxon>Leotiomycetes</taxon>
        <taxon>Helotiales</taxon>
        <taxon>Ploettnerulaceae</taxon>
        <taxon>Cadophora</taxon>
    </lineage>
</organism>
<dbReference type="AlphaFoldDB" id="A0A8H7W4S3"/>